<dbReference type="SUPFAM" id="SSF47933">
    <property type="entry name" value="ERP29 C domain-like"/>
    <property type="match status" value="1"/>
</dbReference>
<feature type="compositionally biased region" description="Low complexity" evidence="1">
    <location>
        <begin position="415"/>
        <end position="439"/>
    </location>
</feature>
<dbReference type="InterPro" id="IPR011679">
    <property type="entry name" value="ERp29_C"/>
</dbReference>
<dbReference type="PROSITE" id="PS51184">
    <property type="entry name" value="JMJC"/>
    <property type="match status" value="1"/>
</dbReference>
<organism evidence="3">
    <name type="scientific">Phaeomonas parva</name>
    <dbReference type="NCBI Taxonomy" id="124430"/>
    <lineage>
        <taxon>Eukaryota</taxon>
        <taxon>Sar</taxon>
        <taxon>Stramenopiles</taxon>
        <taxon>Ochrophyta</taxon>
        <taxon>Pinguiophyceae</taxon>
        <taxon>Pinguiochrysidales</taxon>
        <taxon>Pinguiochrysidaceae</taxon>
        <taxon>Phaeomonas</taxon>
    </lineage>
</organism>
<dbReference type="AlphaFoldDB" id="A0A7S1UJS2"/>
<evidence type="ECO:0000313" key="3">
    <source>
        <dbReference type="EMBL" id="CAD9270371.1"/>
    </source>
</evidence>
<protein>
    <recommendedName>
        <fullName evidence="2">JmjC domain-containing protein</fullName>
    </recommendedName>
</protein>
<evidence type="ECO:0000259" key="2">
    <source>
        <dbReference type="PROSITE" id="PS51184"/>
    </source>
</evidence>
<dbReference type="SMART" id="SM00558">
    <property type="entry name" value="JmjC"/>
    <property type="match status" value="1"/>
</dbReference>
<reference evidence="3" key="1">
    <citation type="submission" date="2021-01" db="EMBL/GenBank/DDBJ databases">
        <authorList>
            <person name="Corre E."/>
            <person name="Pelletier E."/>
            <person name="Niang G."/>
            <person name="Scheremetjew M."/>
            <person name="Finn R."/>
            <person name="Kale V."/>
            <person name="Holt S."/>
            <person name="Cochrane G."/>
            <person name="Meng A."/>
            <person name="Brown T."/>
            <person name="Cohen L."/>
        </authorList>
    </citation>
    <scope>NUCLEOTIDE SEQUENCE</scope>
    <source>
        <strain evidence="3">CCMP2877</strain>
    </source>
</reference>
<dbReference type="InterPro" id="IPR041667">
    <property type="entry name" value="Cupin_8"/>
</dbReference>
<dbReference type="InterPro" id="IPR036356">
    <property type="entry name" value="ERp29_C_sf"/>
</dbReference>
<gene>
    <name evidence="3" type="ORF">PPAR1163_LOCUS28810</name>
</gene>
<accession>A0A7S1UJS2</accession>
<feature type="domain" description="JmjC" evidence="2">
    <location>
        <begin position="49"/>
        <end position="206"/>
    </location>
</feature>
<dbReference type="GO" id="GO:0005783">
    <property type="term" value="C:endoplasmic reticulum"/>
    <property type="evidence" value="ECO:0007669"/>
    <property type="project" value="InterPro"/>
</dbReference>
<dbReference type="EMBL" id="HBGJ01045853">
    <property type="protein sequence ID" value="CAD9270371.1"/>
    <property type="molecule type" value="Transcribed_RNA"/>
</dbReference>
<name>A0A7S1UJS2_9STRA</name>
<dbReference type="Pfam" id="PF13621">
    <property type="entry name" value="Cupin_8"/>
    <property type="match status" value="1"/>
</dbReference>
<proteinExistence type="predicted"/>
<sequence>MLDVGNKPYLHRYSGALPLFQQDSPSPRYMQMRLSLGGWEELKKDLKALPKSFYTEAEWMPQCMATKTGGTELDRAAADNFYRVNQWNFLLIGEEGTGIFFHNDHLSAASWQAQIVGRKRWILCPYEQRRLFSSQMNPFDPDYGAHPDFARGYCADVTVEPGEIVYYPAYWWHATRNLDTPTMGITGLMVGNEDDRPDLPHPRVHEQFVADITHKCSKCWDLSKGPGQRRKCDDISERWPGAAPPISYDFCKTYLPRCQALWEDKEARDAQLRAAAEGGLMPIPEFDDILRRFVVPVTDLHVNAKVHDAEDLQKLQKAANAEVTTAARLVSEWGGDPAALPKDGDMSDKGTLGTYYVKIMAQTLQRGLDYAPGELQRYLSMTSGDRATKLRPEKLEQFKQRVAVLQHYVGILEGADSAPAPPAASEHTPPEPEASQDAPPASPKPKRRRKRRPAVDPELKRKQRRKERQQAGGEL</sequence>
<dbReference type="Pfam" id="PF07749">
    <property type="entry name" value="ERp29"/>
    <property type="match status" value="1"/>
</dbReference>
<evidence type="ECO:0000256" key="1">
    <source>
        <dbReference type="SAM" id="MobiDB-lite"/>
    </source>
</evidence>
<dbReference type="Gene3D" id="2.60.120.650">
    <property type="entry name" value="Cupin"/>
    <property type="match status" value="1"/>
</dbReference>
<feature type="region of interest" description="Disordered" evidence="1">
    <location>
        <begin position="415"/>
        <end position="475"/>
    </location>
</feature>
<dbReference type="InterPro" id="IPR050910">
    <property type="entry name" value="JMJD6_ArgDemeth/LysHydrox"/>
</dbReference>
<dbReference type="PANTHER" id="PTHR12480">
    <property type="entry name" value="ARGININE DEMETHYLASE AND LYSYL-HYDROXYLASE JMJD"/>
    <property type="match status" value="1"/>
</dbReference>
<dbReference type="InterPro" id="IPR003347">
    <property type="entry name" value="JmjC_dom"/>
</dbReference>
<dbReference type="Gene3D" id="1.20.1150.12">
    <property type="entry name" value="Endoplasmic reticulum resident protein 29, C-terminal domain"/>
    <property type="match status" value="1"/>
</dbReference>
<dbReference type="SUPFAM" id="SSF51197">
    <property type="entry name" value="Clavaminate synthase-like"/>
    <property type="match status" value="1"/>
</dbReference>